<dbReference type="PROSITE" id="PS51257">
    <property type="entry name" value="PROKAR_LIPOPROTEIN"/>
    <property type="match status" value="1"/>
</dbReference>
<feature type="region of interest" description="Disordered" evidence="1">
    <location>
        <begin position="141"/>
        <end position="208"/>
    </location>
</feature>
<reference evidence="3 4" key="1">
    <citation type="submission" date="2023-11" db="EMBL/GenBank/DDBJ databases">
        <title>Arctic aerobic anoxygenic photoheterotroph Sediminicoccus rosea KRV36 adapts its photosynthesis to long days of polar summer.</title>
        <authorList>
            <person name="Tomasch J."/>
            <person name="Kopejtka K."/>
            <person name="Bily T."/>
            <person name="Gardiner A.T."/>
            <person name="Gardian Z."/>
            <person name="Shivaramu S."/>
            <person name="Koblizek M."/>
            <person name="Engelhardt F."/>
            <person name="Kaftan D."/>
        </authorList>
    </citation>
    <scope>NUCLEOTIDE SEQUENCE [LARGE SCALE GENOMIC DNA]</scope>
    <source>
        <strain evidence="3 4">R-30</strain>
    </source>
</reference>
<dbReference type="Proteomes" id="UP001305521">
    <property type="component" value="Chromosome"/>
</dbReference>
<dbReference type="RefSeq" id="WP_318647495.1">
    <property type="nucleotide sequence ID" value="NZ_CP137852.1"/>
</dbReference>
<feature type="region of interest" description="Disordered" evidence="1">
    <location>
        <begin position="71"/>
        <end position="125"/>
    </location>
</feature>
<accession>A0ABZ0PCV1</accession>
<evidence type="ECO:0000256" key="2">
    <source>
        <dbReference type="SAM" id="SignalP"/>
    </source>
</evidence>
<proteinExistence type="predicted"/>
<evidence type="ECO:0000313" key="4">
    <source>
        <dbReference type="Proteomes" id="UP001305521"/>
    </source>
</evidence>
<keyword evidence="2" id="KW-0732">Signal</keyword>
<keyword evidence="4" id="KW-1185">Reference proteome</keyword>
<dbReference type="EMBL" id="CP137852">
    <property type="protein sequence ID" value="WPB83520.1"/>
    <property type="molecule type" value="Genomic_DNA"/>
</dbReference>
<evidence type="ECO:0000256" key="1">
    <source>
        <dbReference type="SAM" id="MobiDB-lite"/>
    </source>
</evidence>
<organism evidence="3 4">
    <name type="scientific">Sediminicoccus rosea</name>
    <dbReference type="NCBI Taxonomy" id="1225128"/>
    <lineage>
        <taxon>Bacteria</taxon>
        <taxon>Pseudomonadati</taxon>
        <taxon>Pseudomonadota</taxon>
        <taxon>Alphaproteobacteria</taxon>
        <taxon>Acetobacterales</taxon>
        <taxon>Roseomonadaceae</taxon>
        <taxon>Sediminicoccus</taxon>
    </lineage>
</organism>
<name>A0ABZ0PCV1_9PROT</name>
<protein>
    <submittedName>
        <fullName evidence="3">Uncharacterized protein</fullName>
    </submittedName>
</protein>
<evidence type="ECO:0000313" key="3">
    <source>
        <dbReference type="EMBL" id="WPB83520.1"/>
    </source>
</evidence>
<sequence length="208" mass="21356">MRLKLSAFRAAALLTATVALAGCSNVESGIAGVQRSLSGTYDRFGPNWGGMRPAMPTESLTVQRIRGAADPLEPLRPEPGDVWPVEEGPRATLANPEEALRGVRTSEAPPPRTRGSSSAFENAPGAAPPVMSPIFEAPTPPPRANRTDGATAPGQVFQTPQGGVVGTGGAGNVQSTVSPRGSGLAIRDGATTTLFGPDGRAQQVPTPR</sequence>
<feature type="signal peptide" evidence="2">
    <location>
        <begin position="1"/>
        <end position="21"/>
    </location>
</feature>
<feature type="chain" id="PRO_5045780940" evidence="2">
    <location>
        <begin position="22"/>
        <end position="208"/>
    </location>
</feature>
<gene>
    <name evidence="3" type="ORF">R9Z33_15565</name>
</gene>